<reference evidence="2 3" key="1">
    <citation type="submission" date="2017-02" db="EMBL/GenBank/DDBJ databases">
        <title>Draft Genome Sequences of 'Candidatus Synechococcus spongiarum', Cyanobacterial Symbionts of the Mediterranean Sponge Aplysina aerophoba from two locations.</title>
        <authorList>
            <person name="Slaby B.M."/>
            <person name="Hentschel U."/>
        </authorList>
    </citation>
    <scope>NUCLEOTIDE SEQUENCE [LARGE SCALE GENOMIC DNA]</scope>
    <source>
        <strain evidence="2">LMB bulk15M</strain>
    </source>
</reference>
<dbReference type="InterPro" id="IPR021516">
    <property type="entry name" value="DUF3179"/>
</dbReference>
<dbReference type="Proteomes" id="UP000242636">
    <property type="component" value="Unassembled WGS sequence"/>
</dbReference>
<comment type="caution">
    <text evidence="2">The sequence shown here is derived from an EMBL/GenBank/DDBJ whole genome shotgun (WGS) entry which is preliminary data.</text>
</comment>
<evidence type="ECO:0000313" key="3">
    <source>
        <dbReference type="Proteomes" id="UP000242636"/>
    </source>
</evidence>
<keyword evidence="3" id="KW-1185">Reference proteome</keyword>
<feature type="compositionally biased region" description="Polar residues" evidence="1">
    <location>
        <begin position="30"/>
        <end position="45"/>
    </location>
</feature>
<evidence type="ECO:0000313" key="2">
    <source>
        <dbReference type="EMBL" id="OOV25256.1"/>
    </source>
</evidence>
<feature type="region of interest" description="Disordered" evidence="1">
    <location>
        <begin position="29"/>
        <end position="48"/>
    </location>
</feature>
<sequence>MSAGILLIGVLFVFAITVACSSVAPEPESEQQLTQSSGAPSQQAPATPVLEVTPQSDASDASPMLVPTIEPAPQSTTVVAPSATPFAATATVQSATATSVPLSASEVNEGGVMPDADFERALNAARLNTRGWDTDFRLHTVPYSEIRFVIPRDNIPSIDSPEFIGPSEASAWLKDVEPVVALEIFGDARAYPLQILTWHEIVNDSVGGVPVAVTFCPLCNSAIAFDRRLDGEVLEFGVSGNLRNSDLIMYDRQTHSWWQQFTGEGIVGQHAGRDLEHLSASIVSFADFKEAQPDGKVLSRDTGFARQYGRNPYAGYDTADGNPFLFTGDLDGRLLPVDRVIAVTVDEVDVAFPLGVVQEEGVINYEIGKRQIAVFHKFGTTSALDATVIAESRDVGSAGVFDAVLDGQLLTFSIQDEGIVDDQTGSSWNILGTAIDGPLAGQSLSPVVHGNHFWFAWAVFKPDTILYEGRNGA</sequence>
<evidence type="ECO:0000256" key="1">
    <source>
        <dbReference type="SAM" id="MobiDB-lite"/>
    </source>
</evidence>
<dbReference type="Pfam" id="PF11376">
    <property type="entry name" value="DUF3179"/>
    <property type="match status" value="1"/>
</dbReference>
<dbReference type="AlphaFoldDB" id="A0A1T1C9I3"/>
<organism evidence="2 3">
    <name type="scientific">Candidatus Synechococcus spongiarum LMB bulk15M</name>
    <dbReference type="NCBI Taxonomy" id="1943582"/>
    <lineage>
        <taxon>Bacteria</taxon>
        <taxon>Bacillati</taxon>
        <taxon>Cyanobacteriota</taxon>
        <taxon>Cyanophyceae</taxon>
        <taxon>Synechococcales</taxon>
        <taxon>Synechococcaceae</taxon>
        <taxon>Synechococcus</taxon>
    </lineage>
</organism>
<accession>A0A1T1C9I3</accession>
<protein>
    <recommendedName>
        <fullName evidence="4">DUF3179 domain-containing protein</fullName>
    </recommendedName>
</protein>
<dbReference type="EMBL" id="MWLD01000078">
    <property type="protein sequence ID" value="OOV25256.1"/>
    <property type="molecule type" value="Genomic_DNA"/>
</dbReference>
<name>A0A1T1C9I3_9SYNE</name>
<evidence type="ECO:0008006" key="4">
    <source>
        <dbReference type="Google" id="ProtNLM"/>
    </source>
</evidence>
<proteinExistence type="predicted"/>
<gene>
    <name evidence="2" type="ORF">BV61_07170</name>
</gene>